<evidence type="ECO:0000256" key="1">
    <source>
        <dbReference type="SAM" id="MobiDB-lite"/>
    </source>
</evidence>
<dbReference type="AlphaFoldDB" id="A0A2P2IKT8"/>
<reference evidence="3" key="1">
    <citation type="submission" date="2018-02" db="EMBL/GenBank/DDBJ databases">
        <title>Rhizophora mucronata_Transcriptome.</title>
        <authorList>
            <person name="Meera S.P."/>
            <person name="Sreeshan A."/>
            <person name="Augustine A."/>
        </authorList>
    </citation>
    <scope>NUCLEOTIDE SEQUENCE</scope>
    <source>
        <tissue evidence="3">Leaf</tissue>
    </source>
</reference>
<sequence>MYAFVLESFNLFLCPVVPFILGAVVVSGGLRADEAIGHRKAAVRGKDRGDGGRLQKQRESEG</sequence>
<feature type="compositionally biased region" description="Basic and acidic residues" evidence="1">
    <location>
        <begin position="44"/>
        <end position="62"/>
    </location>
</feature>
<organism evidence="3">
    <name type="scientific">Rhizophora mucronata</name>
    <name type="common">Asiatic mangrove</name>
    <dbReference type="NCBI Taxonomy" id="61149"/>
    <lineage>
        <taxon>Eukaryota</taxon>
        <taxon>Viridiplantae</taxon>
        <taxon>Streptophyta</taxon>
        <taxon>Embryophyta</taxon>
        <taxon>Tracheophyta</taxon>
        <taxon>Spermatophyta</taxon>
        <taxon>Magnoliopsida</taxon>
        <taxon>eudicotyledons</taxon>
        <taxon>Gunneridae</taxon>
        <taxon>Pentapetalae</taxon>
        <taxon>rosids</taxon>
        <taxon>fabids</taxon>
        <taxon>Malpighiales</taxon>
        <taxon>Rhizophoraceae</taxon>
        <taxon>Rhizophora</taxon>
    </lineage>
</organism>
<protein>
    <submittedName>
        <fullName evidence="3">Phd finger transcription factor</fullName>
    </submittedName>
</protein>
<keyword evidence="2" id="KW-0472">Membrane</keyword>
<feature type="region of interest" description="Disordered" evidence="1">
    <location>
        <begin position="43"/>
        <end position="62"/>
    </location>
</feature>
<keyword evidence="2" id="KW-0812">Transmembrane</keyword>
<accession>A0A2P2IKT8</accession>
<evidence type="ECO:0000256" key="2">
    <source>
        <dbReference type="SAM" id="Phobius"/>
    </source>
</evidence>
<dbReference type="EMBL" id="GGEC01001344">
    <property type="protein sequence ID" value="MBW81827.1"/>
    <property type="molecule type" value="Transcribed_RNA"/>
</dbReference>
<keyword evidence="2" id="KW-1133">Transmembrane helix</keyword>
<proteinExistence type="predicted"/>
<name>A0A2P2IKT8_RHIMU</name>
<feature type="transmembrane region" description="Helical" evidence="2">
    <location>
        <begin position="12"/>
        <end position="30"/>
    </location>
</feature>
<evidence type="ECO:0000313" key="3">
    <source>
        <dbReference type="EMBL" id="MBW81827.1"/>
    </source>
</evidence>